<dbReference type="Proteomes" id="UP001642540">
    <property type="component" value="Unassembled WGS sequence"/>
</dbReference>
<evidence type="ECO:0000256" key="5">
    <source>
        <dbReference type="SAM" id="Phobius"/>
    </source>
</evidence>
<keyword evidence="8" id="KW-1185">Reference proteome</keyword>
<evidence type="ECO:0000256" key="3">
    <source>
        <dbReference type="PROSITE-ProRule" id="PRU00992"/>
    </source>
</evidence>
<keyword evidence="5" id="KW-0472">Membrane</keyword>
<dbReference type="EMBL" id="CAXLJM020000053">
    <property type="protein sequence ID" value="CAL8116627.1"/>
    <property type="molecule type" value="Genomic_DNA"/>
</dbReference>
<dbReference type="PANTHER" id="PTHR13132">
    <property type="entry name" value="ALPHA- 1,6 -FUCOSYLTRANSFERASE"/>
    <property type="match status" value="1"/>
</dbReference>
<reference evidence="7 8" key="1">
    <citation type="submission" date="2024-08" db="EMBL/GenBank/DDBJ databases">
        <authorList>
            <person name="Cucini C."/>
            <person name="Frati F."/>
        </authorList>
    </citation>
    <scope>NUCLEOTIDE SEQUENCE [LARGE SCALE GENOMIC DNA]</scope>
</reference>
<feature type="coiled-coil region" evidence="4">
    <location>
        <begin position="34"/>
        <end position="109"/>
    </location>
</feature>
<dbReference type="Pfam" id="PF19745">
    <property type="entry name" value="FUT8_N_cat"/>
    <property type="match status" value="1"/>
</dbReference>
<feature type="domain" description="GT23" evidence="6">
    <location>
        <begin position="176"/>
        <end position="270"/>
    </location>
</feature>
<comment type="similarity">
    <text evidence="3">Belongs to the glycosyltransferase 23 family.</text>
</comment>
<keyword evidence="2 3" id="KW-0808">Transferase</keyword>
<evidence type="ECO:0000313" key="7">
    <source>
        <dbReference type="EMBL" id="CAL8116627.1"/>
    </source>
</evidence>
<proteinExistence type="inferred from homology"/>
<evidence type="ECO:0000256" key="2">
    <source>
        <dbReference type="ARBA" id="ARBA00022679"/>
    </source>
</evidence>
<evidence type="ECO:0000256" key="1">
    <source>
        <dbReference type="ARBA" id="ARBA00022676"/>
    </source>
</evidence>
<protein>
    <recommendedName>
        <fullName evidence="6">GT23 domain-containing protein</fullName>
    </recommendedName>
</protein>
<dbReference type="PROSITE" id="PS51659">
    <property type="entry name" value="GT23"/>
    <property type="match status" value="1"/>
</dbReference>
<evidence type="ECO:0000259" key="6">
    <source>
        <dbReference type="PROSITE" id="PS51659"/>
    </source>
</evidence>
<accession>A0ABP1R2A5</accession>
<feature type="transmembrane region" description="Helical" evidence="5">
    <location>
        <begin position="7"/>
        <end position="26"/>
    </location>
</feature>
<evidence type="ECO:0000313" key="8">
    <source>
        <dbReference type="Proteomes" id="UP001642540"/>
    </source>
</evidence>
<keyword evidence="1 3" id="KW-0328">Glycosyltransferase</keyword>
<organism evidence="7 8">
    <name type="scientific">Orchesella dallaii</name>
    <dbReference type="NCBI Taxonomy" id="48710"/>
    <lineage>
        <taxon>Eukaryota</taxon>
        <taxon>Metazoa</taxon>
        <taxon>Ecdysozoa</taxon>
        <taxon>Arthropoda</taxon>
        <taxon>Hexapoda</taxon>
        <taxon>Collembola</taxon>
        <taxon>Entomobryomorpha</taxon>
        <taxon>Entomobryoidea</taxon>
        <taxon>Orchesellidae</taxon>
        <taxon>Orchesellinae</taxon>
        <taxon>Orchesella</taxon>
    </lineage>
</organism>
<gene>
    <name evidence="7" type="ORF">ODALV1_LOCUS17357</name>
</gene>
<comment type="caution">
    <text evidence="3">Lacks conserved residue(s) required for the propagation of feature annotation.</text>
</comment>
<keyword evidence="5" id="KW-0812">Transmembrane</keyword>
<dbReference type="InterPro" id="IPR045573">
    <property type="entry name" value="Fut8_N_cat"/>
</dbReference>
<dbReference type="InterPro" id="IPR027350">
    <property type="entry name" value="GT23_dom"/>
</dbReference>
<comment type="caution">
    <text evidence="7">The sequence shown here is derived from an EMBL/GenBank/DDBJ whole genome shotgun (WGS) entry which is preliminary data.</text>
</comment>
<keyword evidence="5" id="KW-1133">Transmembrane helix</keyword>
<name>A0ABP1R2A5_9HEXA</name>
<dbReference type="PANTHER" id="PTHR13132:SF29">
    <property type="entry name" value="ALPHA-(1,6)-FUCOSYLTRANSFERASE"/>
    <property type="match status" value="1"/>
</dbReference>
<evidence type="ECO:0000256" key="4">
    <source>
        <dbReference type="SAM" id="Coils"/>
    </source>
</evidence>
<sequence length="270" mass="30922">MKTMKRAIVHVFLIIIICSILSYFYISLPQNSILSKKVEEIKIWKKEIVILKEEIVILKKEIVILKEEIVILKIENDKLKSRPPNLTPTREYEKTLQNLERDITNLTKMIGNRTHSPPQSPKSSLLDEIQTLLLSHVSKLRFQDGYNEFRRMERKELGQLVQGRILALQNPPDCSKARKLLCLVDHPCGFGCLIHHIVYCLMTAYSTNRTLILKLNHLYGGPPFDKIFEPLSSTCNSSSNSSLGKWGGPEDDMSTQVLSVKTFESMITEP</sequence>
<keyword evidence="4" id="KW-0175">Coiled coil</keyword>